<protein>
    <submittedName>
        <fullName evidence="2">Putative secreted protein</fullName>
    </submittedName>
</protein>
<feature type="chain" id="PRO_5026048361" evidence="1">
    <location>
        <begin position="21"/>
        <end position="94"/>
    </location>
</feature>
<evidence type="ECO:0000256" key="1">
    <source>
        <dbReference type="SAM" id="SignalP"/>
    </source>
</evidence>
<organism evidence="2">
    <name type="scientific">Rhipicephalus microplus</name>
    <name type="common">Cattle tick</name>
    <name type="synonym">Boophilus microplus</name>
    <dbReference type="NCBI Taxonomy" id="6941"/>
    <lineage>
        <taxon>Eukaryota</taxon>
        <taxon>Metazoa</taxon>
        <taxon>Ecdysozoa</taxon>
        <taxon>Arthropoda</taxon>
        <taxon>Chelicerata</taxon>
        <taxon>Arachnida</taxon>
        <taxon>Acari</taxon>
        <taxon>Parasitiformes</taxon>
        <taxon>Ixodida</taxon>
        <taxon>Ixodoidea</taxon>
        <taxon>Ixodidae</taxon>
        <taxon>Rhipicephalinae</taxon>
        <taxon>Rhipicephalus</taxon>
        <taxon>Boophilus</taxon>
    </lineage>
</organism>
<dbReference type="AlphaFoldDB" id="A0A6G5A279"/>
<evidence type="ECO:0000313" key="2">
    <source>
        <dbReference type="EMBL" id="NIE45125.1"/>
    </source>
</evidence>
<sequence>MCHWVLLDSMFCALRARVLGRRYQKCANCCDAIKQQISLSKTGTTPLVVEIEKTDENSKCFSCLGKQMAEQSELCIFVCWQTSSIICLGQTWSG</sequence>
<accession>A0A6G5A279</accession>
<reference evidence="2" key="1">
    <citation type="submission" date="2020-03" db="EMBL/GenBank/DDBJ databases">
        <title>A transcriptome and proteome of the tick Rhipicephalus microplus shaped by the genetic composition of its hosts and developmental stage.</title>
        <authorList>
            <person name="Garcia G.R."/>
            <person name="Ribeiro J.M.C."/>
            <person name="Maruyama S.R."/>
            <person name="Gardinasse L.G."/>
            <person name="Nelson K."/>
            <person name="Ferreira B.R."/>
            <person name="Andrade T.G."/>
            <person name="Santos I.K.F.M."/>
        </authorList>
    </citation>
    <scope>NUCLEOTIDE SEQUENCE</scope>
    <source>
        <strain evidence="2">NSGR</strain>
        <tissue evidence="2">Salivary glands</tissue>
    </source>
</reference>
<name>A0A6G5A279_RHIMP</name>
<proteinExistence type="predicted"/>
<feature type="signal peptide" evidence="1">
    <location>
        <begin position="1"/>
        <end position="20"/>
    </location>
</feature>
<dbReference type="EMBL" id="GIKN01002852">
    <property type="protein sequence ID" value="NIE45125.1"/>
    <property type="molecule type" value="Transcribed_RNA"/>
</dbReference>
<keyword evidence="1" id="KW-0732">Signal</keyword>